<evidence type="ECO:0000313" key="3">
    <source>
        <dbReference type="Proteomes" id="UP000001879"/>
    </source>
</evidence>
<evidence type="ECO:0000313" key="2">
    <source>
        <dbReference type="EMBL" id="ELY24009.1"/>
    </source>
</evidence>
<dbReference type="HOGENOM" id="CLU_3371388_0_0_2"/>
<dbReference type="Proteomes" id="UP000001879">
    <property type="component" value="Chromosome"/>
</dbReference>
<keyword evidence="3" id="KW-1185">Reference proteome</keyword>
<reference evidence="2 4" key="3">
    <citation type="journal article" date="2014" name="PLoS Genet.">
        <title>Phylogenetically driven sequencing of extremely halophilic archaea reveals strategies for static and dynamic osmo-response.</title>
        <authorList>
            <person name="Becker E.A."/>
            <person name="Seitzer P.M."/>
            <person name="Tritt A."/>
            <person name="Larsen D."/>
            <person name="Krusor M."/>
            <person name="Yao A.I."/>
            <person name="Wu D."/>
            <person name="Madern D."/>
            <person name="Eisen J.A."/>
            <person name="Darling A.E."/>
            <person name="Facciotti M.T."/>
        </authorList>
    </citation>
    <scope>NUCLEOTIDE SEQUENCE [LARGE SCALE GENOMIC DNA]</scope>
    <source>
        <strain evidence="4">ATCC 43099 / DSM 3394 / CCM 3739 / CIP 104546 / IAM 13178 / JCM 8861 / NBRC 102185 / NCIMB 2190 / MS3</strain>
        <strain evidence="2">MS-3</strain>
    </source>
</reference>
<dbReference type="AlphaFoldDB" id="D3ST15"/>
<dbReference type="PaxDb" id="547559-Nmag_1382"/>
<accession>D3ST15</accession>
<dbReference type="KEGG" id="nmg:Nmag_1382"/>
<organism evidence="1 3">
    <name type="scientific">Natrialba magadii (strain ATCC 43099 / DSM 3394 / CCM 3739 / CIP 104546 / IAM 13178 / JCM 8861 / NBRC 102185 / NCIMB 2190 / MS3)</name>
    <name type="common">Natronobacterium magadii</name>
    <dbReference type="NCBI Taxonomy" id="547559"/>
    <lineage>
        <taxon>Archaea</taxon>
        <taxon>Methanobacteriati</taxon>
        <taxon>Methanobacteriota</taxon>
        <taxon>Stenosarchaea group</taxon>
        <taxon>Halobacteria</taxon>
        <taxon>Halobacteriales</taxon>
        <taxon>Natrialbaceae</taxon>
        <taxon>Natrialba</taxon>
    </lineage>
</organism>
<protein>
    <submittedName>
        <fullName evidence="1">Uncharacterized protein</fullName>
    </submittedName>
</protein>
<dbReference type="EMBL" id="AOHS01000060">
    <property type="protein sequence ID" value="ELY24009.1"/>
    <property type="molecule type" value="Genomic_DNA"/>
</dbReference>
<name>D3ST15_NATMM</name>
<reference evidence="1 3" key="2">
    <citation type="journal article" date="2012" name="BMC Genomics">
        <title>A comparative genomics perspective on the genetic content of the alkaliphilic haloarchaeon Natrialba magadii ATCC 43099T.</title>
        <authorList>
            <person name="Siddaramappa S."/>
            <person name="Challacombe J.F."/>
            <person name="Decastro R.E."/>
            <person name="Pfeiffer F."/>
            <person name="Sastre D.E."/>
            <person name="Gimenez M.I."/>
            <person name="Paggi R.A."/>
            <person name="Detter J.C."/>
            <person name="Davenport K.W."/>
            <person name="Goodwin L.A."/>
            <person name="Kyrpides N."/>
            <person name="Tapia R."/>
            <person name="Pitluck S."/>
            <person name="Lucas S."/>
            <person name="Woyke T."/>
            <person name="Maupin-Furlow J.A."/>
        </authorList>
    </citation>
    <scope>NUCLEOTIDE SEQUENCE [LARGE SCALE GENOMIC DNA]</scope>
    <source>
        <strain evidence="1">ATCC 43099</strain>
        <strain evidence="3">ATCC 43099 / DSM 3394 / CCM 3739 / CIP 104546 / IAM 13178 / JCM 8861 / NBRC 102185 / NCIMB 2190 / MS3</strain>
    </source>
</reference>
<gene>
    <name evidence="1" type="ordered locus">Nmag_1382</name>
    <name evidence="2" type="ORF">C500_19435</name>
</gene>
<sequence>MEMLGIVATGLFVFGCVYSLLRGYWDDDAVNRLG</sequence>
<reference evidence="1" key="4">
    <citation type="submission" date="2016-09" db="EMBL/GenBank/DDBJ databases">
        <authorList>
            <person name="Pfeiffer F."/>
        </authorList>
    </citation>
    <scope>NUCLEOTIDE SEQUENCE</scope>
    <source>
        <strain evidence="1">ATCC 43099</strain>
    </source>
</reference>
<evidence type="ECO:0000313" key="1">
    <source>
        <dbReference type="EMBL" id="ADD04961.1"/>
    </source>
</evidence>
<reference evidence="3" key="1">
    <citation type="submission" date="2010-02" db="EMBL/GenBank/DDBJ databases">
        <title>Complete sequence of chromosome of Natrialba magadii ATCC 43099.</title>
        <authorList>
            <consortium name="US DOE Joint Genome Institute"/>
            <person name="Lucas S."/>
            <person name="Copeland A."/>
            <person name="Lapidus A."/>
            <person name="Cheng J.-F."/>
            <person name="Bruce D."/>
            <person name="Goodwin L."/>
            <person name="Pitluck S."/>
            <person name="Davenport K."/>
            <person name="Saunders E."/>
            <person name="Detter J.C."/>
            <person name="Han C."/>
            <person name="Tapia R."/>
            <person name="Land M."/>
            <person name="Hauser L."/>
            <person name="Kyrpides N."/>
            <person name="Mikhailova N."/>
            <person name="De Castro R.E."/>
            <person name="Maupin-Furlow J.A."/>
            <person name="Woyke T."/>
        </authorList>
    </citation>
    <scope>NUCLEOTIDE SEQUENCE [LARGE SCALE GENOMIC DNA]</scope>
    <source>
        <strain evidence="3">ATCC 43099 / DSM 3394 / CCM 3739 / CIP 104546 / IAM 13178 / JCM 8861 / NBRC 102185 / NCIMB 2190 / MS3</strain>
    </source>
</reference>
<dbReference type="Proteomes" id="UP000011543">
    <property type="component" value="Unassembled WGS sequence"/>
</dbReference>
<dbReference type="EMBL" id="CP001932">
    <property type="protein sequence ID" value="ADD04961.1"/>
    <property type="molecule type" value="Genomic_DNA"/>
</dbReference>
<evidence type="ECO:0000313" key="4">
    <source>
        <dbReference type="Proteomes" id="UP000011543"/>
    </source>
</evidence>
<proteinExistence type="predicted"/>